<dbReference type="GO" id="GO:0016020">
    <property type="term" value="C:membrane"/>
    <property type="evidence" value="ECO:0007669"/>
    <property type="project" value="UniProtKB-SubCell"/>
</dbReference>
<evidence type="ECO:0000256" key="3">
    <source>
        <dbReference type="ARBA" id="ARBA00022692"/>
    </source>
</evidence>
<keyword evidence="7" id="KW-0739">Sodium transport</keyword>
<dbReference type="InterPro" id="IPR020846">
    <property type="entry name" value="MFS_dom"/>
</dbReference>
<accession>A0A4C2ADA2</accession>
<comment type="caution">
    <text evidence="10">The sequence shown here is derived from an EMBL/GenBank/DDBJ whole genome shotgun (WGS) entry which is preliminary data.</text>
</comment>
<dbReference type="STRING" id="151549.A0A4C2ADA2"/>
<keyword evidence="5" id="KW-0915">Sodium</keyword>
<feature type="transmembrane region" description="Helical" evidence="8">
    <location>
        <begin position="143"/>
        <end position="165"/>
    </location>
</feature>
<dbReference type="InterPro" id="IPR050382">
    <property type="entry name" value="MFS_Na/Anion_cotransporter"/>
</dbReference>
<dbReference type="PANTHER" id="PTHR11662">
    <property type="entry name" value="SOLUTE CARRIER FAMILY 17"/>
    <property type="match status" value="1"/>
</dbReference>
<dbReference type="SUPFAM" id="SSF103473">
    <property type="entry name" value="MFS general substrate transporter"/>
    <property type="match status" value="1"/>
</dbReference>
<keyword evidence="4 8" id="KW-1133">Transmembrane helix</keyword>
<reference evidence="10 11" key="1">
    <citation type="journal article" date="2019" name="Commun. Biol.">
        <title>The bagworm genome reveals a unique fibroin gene that provides high tensile strength.</title>
        <authorList>
            <person name="Kono N."/>
            <person name="Nakamura H."/>
            <person name="Ohtoshi R."/>
            <person name="Tomita M."/>
            <person name="Numata K."/>
            <person name="Arakawa K."/>
        </authorList>
    </citation>
    <scope>NUCLEOTIDE SEQUENCE [LARGE SCALE GENOMIC DNA]</scope>
</reference>
<dbReference type="PANTHER" id="PTHR11662:SF280">
    <property type="entry name" value="FI21844P1-RELATED"/>
    <property type="match status" value="1"/>
</dbReference>
<organism evidence="10 11">
    <name type="scientific">Eumeta variegata</name>
    <name type="common">Bagworm moth</name>
    <name type="synonym">Eumeta japonica</name>
    <dbReference type="NCBI Taxonomy" id="151549"/>
    <lineage>
        <taxon>Eukaryota</taxon>
        <taxon>Metazoa</taxon>
        <taxon>Ecdysozoa</taxon>
        <taxon>Arthropoda</taxon>
        <taxon>Hexapoda</taxon>
        <taxon>Insecta</taxon>
        <taxon>Pterygota</taxon>
        <taxon>Neoptera</taxon>
        <taxon>Endopterygota</taxon>
        <taxon>Lepidoptera</taxon>
        <taxon>Glossata</taxon>
        <taxon>Ditrysia</taxon>
        <taxon>Tineoidea</taxon>
        <taxon>Psychidae</taxon>
        <taxon>Oiketicinae</taxon>
        <taxon>Eumeta</taxon>
    </lineage>
</organism>
<comment type="subcellular location">
    <subcellularLocation>
        <location evidence="1">Membrane</location>
        <topology evidence="1">Multi-pass membrane protein</topology>
    </subcellularLocation>
</comment>
<proteinExistence type="inferred from homology"/>
<dbReference type="FunFam" id="1.20.1250.20:FF:000144">
    <property type="entry name" value="Picot, isoform B"/>
    <property type="match status" value="1"/>
</dbReference>
<keyword evidence="7" id="KW-0406">Ion transport</keyword>
<evidence type="ECO:0000256" key="4">
    <source>
        <dbReference type="ARBA" id="ARBA00022989"/>
    </source>
</evidence>
<dbReference type="GO" id="GO:0006814">
    <property type="term" value="P:sodium ion transport"/>
    <property type="evidence" value="ECO:0007669"/>
    <property type="project" value="UniProtKB-KW"/>
</dbReference>
<evidence type="ECO:0000313" key="10">
    <source>
        <dbReference type="EMBL" id="GBP98050.1"/>
    </source>
</evidence>
<name>A0A4C2ADA2_EUMVA</name>
<dbReference type="Proteomes" id="UP000299102">
    <property type="component" value="Unassembled WGS sequence"/>
</dbReference>
<dbReference type="Pfam" id="PF07690">
    <property type="entry name" value="MFS_1"/>
    <property type="match status" value="1"/>
</dbReference>
<keyword evidence="3 8" id="KW-0812">Transmembrane</keyword>
<dbReference type="EMBL" id="BGZK01003055">
    <property type="protein sequence ID" value="GBP98050.1"/>
    <property type="molecule type" value="Genomic_DNA"/>
</dbReference>
<dbReference type="Gene3D" id="1.20.1250.20">
    <property type="entry name" value="MFS general substrate transporter like domains"/>
    <property type="match status" value="1"/>
</dbReference>
<gene>
    <name evidence="10" type="primary">Picot</name>
    <name evidence="10" type="ORF">EVAR_99524_1</name>
</gene>
<evidence type="ECO:0000256" key="6">
    <source>
        <dbReference type="ARBA" id="ARBA00023136"/>
    </source>
</evidence>
<protein>
    <submittedName>
        <fullName evidence="10">Inorganic phosphate cotransporter</fullName>
    </submittedName>
</protein>
<evidence type="ECO:0000256" key="1">
    <source>
        <dbReference type="ARBA" id="ARBA00004141"/>
    </source>
</evidence>
<dbReference type="AlphaFoldDB" id="A0A4C2ADA2"/>
<keyword evidence="6 8" id="KW-0472">Membrane</keyword>
<dbReference type="InterPro" id="IPR011701">
    <property type="entry name" value="MFS"/>
</dbReference>
<dbReference type="GO" id="GO:0006820">
    <property type="term" value="P:monoatomic anion transport"/>
    <property type="evidence" value="ECO:0007669"/>
    <property type="project" value="TreeGrafter"/>
</dbReference>
<dbReference type="OrthoDB" id="2985014at2759"/>
<dbReference type="GO" id="GO:0022857">
    <property type="term" value="F:transmembrane transporter activity"/>
    <property type="evidence" value="ECO:0007669"/>
    <property type="project" value="InterPro"/>
</dbReference>
<evidence type="ECO:0000256" key="7">
    <source>
        <dbReference type="ARBA" id="ARBA00023201"/>
    </source>
</evidence>
<feature type="transmembrane region" description="Helical" evidence="8">
    <location>
        <begin position="171"/>
        <end position="190"/>
    </location>
</feature>
<comment type="similarity">
    <text evidence="2">Belongs to the major facilitator superfamily. Sodium/anion cotransporter family.</text>
</comment>
<evidence type="ECO:0000313" key="11">
    <source>
        <dbReference type="Proteomes" id="UP000299102"/>
    </source>
</evidence>
<evidence type="ECO:0000259" key="9">
    <source>
        <dbReference type="PROSITE" id="PS50850"/>
    </source>
</evidence>
<feature type="transmembrane region" description="Helical" evidence="8">
    <location>
        <begin position="76"/>
        <end position="95"/>
    </location>
</feature>
<evidence type="ECO:0000256" key="5">
    <source>
        <dbReference type="ARBA" id="ARBA00023053"/>
    </source>
</evidence>
<evidence type="ECO:0000256" key="2">
    <source>
        <dbReference type="ARBA" id="ARBA00008586"/>
    </source>
</evidence>
<dbReference type="InterPro" id="IPR036259">
    <property type="entry name" value="MFS_trans_sf"/>
</dbReference>
<keyword evidence="11" id="KW-1185">Reference proteome</keyword>
<feature type="transmembrane region" description="Helical" evidence="8">
    <location>
        <begin position="43"/>
        <end position="64"/>
    </location>
</feature>
<sequence length="294" mass="32298">MRSEGVGRGTRRLLLLFLAMMLSFAMRVNMSLAIVTMASPDAFGWSVQTQSVVLSSFFWGYVVLQIPGGVMATRFGGARLILACVGINSLVTLLLPLAGFYGGWEAVCACRVVQGLAQGFLFPATHSLISKWVPLTEKSRLGTFIYAGAQFGTAVQFMASGFIAHAWGWPAIFYMNGGLGAVWTLIYAFLGADSPQRSKIISSEEKFYIQDSLGQVGEQKVYATPWRSIWTSAPFISLIIVHCGQNWGFWTLMTEIPSYMSNVLGVNIKSVSNNSHYTLDENAVILLHPYLNTF</sequence>
<feature type="domain" description="Major facilitator superfamily (MFS) profile" evidence="9">
    <location>
        <begin position="12"/>
        <end position="294"/>
    </location>
</feature>
<keyword evidence="7" id="KW-0813">Transport</keyword>
<evidence type="ECO:0000256" key="8">
    <source>
        <dbReference type="SAM" id="Phobius"/>
    </source>
</evidence>
<dbReference type="PROSITE" id="PS50850">
    <property type="entry name" value="MFS"/>
    <property type="match status" value="1"/>
</dbReference>